<dbReference type="EC" id="2.7.4.8" evidence="2 9"/>
<dbReference type="PROSITE" id="PS00856">
    <property type="entry name" value="GUANYLATE_KINASE_1"/>
    <property type="match status" value="1"/>
</dbReference>
<dbReference type="InterPro" id="IPR017665">
    <property type="entry name" value="Guanylate_kinase"/>
</dbReference>
<evidence type="ECO:0000256" key="4">
    <source>
        <dbReference type="ARBA" id="ARBA00022679"/>
    </source>
</evidence>
<dbReference type="HAMAP" id="MF_00328">
    <property type="entry name" value="Guanylate_kinase"/>
    <property type="match status" value="1"/>
</dbReference>
<accession>A0ABV2B1G6</accession>
<comment type="similarity">
    <text evidence="1 9">Belongs to the guanylate kinase family.</text>
</comment>
<feature type="domain" description="Guanylate kinase-like" evidence="10">
    <location>
        <begin position="13"/>
        <end position="195"/>
    </location>
</feature>
<evidence type="ECO:0000256" key="2">
    <source>
        <dbReference type="ARBA" id="ARBA00012961"/>
    </source>
</evidence>
<dbReference type="Pfam" id="PF00625">
    <property type="entry name" value="Guanylate_kin"/>
    <property type="match status" value="1"/>
</dbReference>
<evidence type="ECO:0000256" key="7">
    <source>
        <dbReference type="ARBA" id="ARBA00022840"/>
    </source>
</evidence>
<name>A0ABV2B1G6_9GAMM</name>
<dbReference type="Gene3D" id="3.40.50.300">
    <property type="entry name" value="P-loop containing nucleotide triphosphate hydrolases"/>
    <property type="match status" value="2"/>
</dbReference>
<evidence type="ECO:0000256" key="1">
    <source>
        <dbReference type="ARBA" id="ARBA00005790"/>
    </source>
</evidence>
<dbReference type="GO" id="GO:0016301">
    <property type="term" value="F:kinase activity"/>
    <property type="evidence" value="ECO:0007669"/>
    <property type="project" value="UniProtKB-KW"/>
</dbReference>
<gene>
    <name evidence="9" type="primary">gmk</name>
    <name evidence="11" type="ORF">SADO_10744</name>
</gene>
<dbReference type="CDD" id="cd00071">
    <property type="entry name" value="GMPK"/>
    <property type="match status" value="1"/>
</dbReference>
<dbReference type="PANTHER" id="PTHR23117:SF13">
    <property type="entry name" value="GUANYLATE KINASE"/>
    <property type="match status" value="1"/>
</dbReference>
<dbReference type="InterPro" id="IPR008145">
    <property type="entry name" value="GK/Ca_channel_bsu"/>
</dbReference>
<evidence type="ECO:0000313" key="12">
    <source>
        <dbReference type="Proteomes" id="UP001460888"/>
    </source>
</evidence>
<evidence type="ECO:0000256" key="5">
    <source>
        <dbReference type="ARBA" id="ARBA00022741"/>
    </source>
</evidence>
<comment type="function">
    <text evidence="9">Essential for recycling GMP and indirectly, cGMP.</text>
</comment>
<evidence type="ECO:0000256" key="9">
    <source>
        <dbReference type="HAMAP-Rule" id="MF_00328"/>
    </source>
</evidence>
<dbReference type="NCBIfam" id="TIGR03263">
    <property type="entry name" value="guanyl_kin"/>
    <property type="match status" value="1"/>
</dbReference>
<dbReference type="EMBL" id="APND01000003">
    <property type="protein sequence ID" value="MES1929729.1"/>
    <property type="molecule type" value="Genomic_DNA"/>
</dbReference>
<dbReference type="InterPro" id="IPR027417">
    <property type="entry name" value="P-loop_NTPase"/>
</dbReference>
<evidence type="ECO:0000256" key="6">
    <source>
        <dbReference type="ARBA" id="ARBA00022777"/>
    </source>
</evidence>
<sequence length="208" mass="23355">MTRVNESAHPSRGQLYVISAPSGAGKTSLTHALIERLARRGRKARFSVSYTTRDARAGEVDGEDYHFVPMADFEAMIESGSFLEYARVFDRYYGTSAAETERWLAHGQDVVLDIDWQGAQQVRERANGAITIFIRPPSRDELERRLRARASDDEAQIARRLAEADDELARADEYDHQIVNDHFDDALDQLEQIFLAAGAPGENTPSRA</sequence>
<evidence type="ECO:0000313" key="11">
    <source>
        <dbReference type="EMBL" id="MES1929729.1"/>
    </source>
</evidence>
<comment type="subcellular location">
    <subcellularLocation>
        <location evidence="9">Cytoplasm</location>
    </subcellularLocation>
</comment>
<keyword evidence="5 9" id="KW-0547">Nucleotide-binding</keyword>
<reference evidence="11 12" key="1">
    <citation type="submission" date="2013-03" db="EMBL/GenBank/DDBJ databases">
        <title>Salinisphaera dokdonensis CL-ES53 Genome Sequencing.</title>
        <authorList>
            <person name="Li C."/>
            <person name="Lai Q."/>
            <person name="Shao Z."/>
        </authorList>
    </citation>
    <scope>NUCLEOTIDE SEQUENCE [LARGE SCALE GENOMIC DNA]</scope>
    <source>
        <strain evidence="11 12">CL-ES53</strain>
    </source>
</reference>
<keyword evidence="9" id="KW-0963">Cytoplasm</keyword>
<dbReference type="PROSITE" id="PS50052">
    <property type="entry name" value="GUANYLATE_KINASE_2"/>
    <property type="match status" value="1"/>
</dbReference>
<keyword evidence="12" id="KW-1185">Reference proteome</keyword>
<dbReference type="Proteomes" id="UP001460888">
    <property type="component" value="Unassembled WGS sequence"/>
</dbReference>
<comment type="caution">
    <text evidence="11">The sequence shown here is derived from an EMBL/GenBank/DDBJ whole genome shotgun (WGS) entry which is preliminary data.</text>
</comment>
<dbReference type="SMART" id="SM00072">
    <property type="entry name" value="GuKc"/>
    <property type="match status" value="1"/>
</dbReference>
<evidence type="ECO:0000256" key="3">
    <source>
        <dbReference type="ARBA" id="ARBA00016296"/>
    </source>
</evidence>
<dbReference type="PANTHER" id="PTHR23117">
    <property type="entry name" value="GUANYLATE KINASE-RELATED"/>
    <property type="match status" value="1"/>
</dbReference>
<dbReference type="InterPro" id="IPR008144">
    <property type="entry name" value="Guanylate_kin-like_dom"/>
</dbReference>
<dbReference type="Gene3D" id="3.30.63.10">
    <property type="entry name" value="Guanylate Kinase phosphate binding domain"/>
    <property type="match status" value="1"/>
</dbReference>
<proteinExistence type="inferred from homology"/>
<protein>
    <recommendedName>
        <fullName evidence="3 9">Guanylate kinase</fullName>
        <ecNumber evidence="2 9">2.7.4.8</ecNumber>
    </recommendedName>
    <alternativeName>
        <fullName evidence="8 9">GMP kinase</fullName>
    </alternativeName>
</protein>
<keyword evidence="6 9" id="KW-0418">Kinase</keyword>
<evidence type="ECO:0000259" key="10">
    <source>
        <dbReference type="PROSITE" id="PS50052"/>
    </source>
</evidence>
<keyword evidence="7 9" id="KW-0067">ATP-binding</keyword>
<dbReference type="InterPro" id="IPR020590">
    <property type="entry name" value="Guanylate_kinase_CS"/>
</dbReference>
<feature type="binding site" evidence="9">
    <location>
        <begin position="20"/>
        <end position="27"/>
    </location>
    <ligand>
        <name>ATP</name>
        <dbReference type="ChEBI" id="CHEBI:30616"/>
    </ligand>
</feature>
<comment type="catalytic activity">
    <reaction evidence="9">
        <text>GMP + ATP = GDP + ADP</text>
        <dbReference type="Rhea" id="RHEA:20780"/>
        <dbReference type="ChEBI" id="CHEBI:30616"/>
        <dbReference type="ChEBI" id="CHEBI:58115"/>
        <dbReference type="ChEBI" id="CHEBI:58189"/>
        <dbReference type="ChEBI" id="CHEBI:456216"/>
        <dbReference type="EC" id="2.7.4.8"/>
    </reaction>
</comment>
<organism evidence="11 12">
    <name type="scientific">Salinisphaera dokdonensis CL-ES53</name>
    <dbReference type="NCBI Taxonomy" id="1304272"/>
    <lineage>
        <taxon>Bacteria</taxon>
        <taxon>Pseudomonadati</taxon>
        <taxon>Pseudomonadota</taxon>
        <taxon>Gammaproteobacteria</taxon>
        <taxon>Salinisphaerales</taxon>
        <taxon>Salinisphaeraceae</taxon>
        <taxon>Salinisphaera</taxon>
    </lineage>
</organism>
<evidence type="ECO:0000256" key="8">
    <source>
        <dbReference type="ARBA" id="ARBA00030128"/>
    </source>
</evidence>
<dbReference type="SUPFAM" id="SSF52540">
    <property type="entry name" value="P-loop containing nucleoside triphosphate hydrolases"/>
    <property type="match status" value="1"/>
</dbReference>
<keyword evidence="4 9" id="KW-0808">Transferase</keyword>